<proteinExistence type="predicted"/>
<sequence length="249" mass="27481">MLGNMVGNMVGNMAGNAAGNAQSAMSGLVSGIHQTGSKINTASKNVKVNKKQSIALSARIDRLIGFLNVKQLENLSGGPIRKALESFLTFLKECLAFIEKFGKTGWFSRIRNHSNHADKFHELNQELNQYANDLSVGLQINILGRLIPENKADAEDDLREINEIVQRTLVPPPPPSIPPRANATGRANPTGPPATGKVRPAGLPADPPKNDSKHRPSSRLHRYDLSQPQYRSHHHHHHHHRHHSIATFY</sequence>
<name>A0A815CLA6_9BILA</name>
<evidence type="ECO:0000313" key="5">
    <source>
        <dbReference type="Proteomes" id="UP000663832"/>
    </source>
</evidence>
<protein>
    <recommendedName>
        <fullName evidence="2">Mixed lineage kinase domain-containing protein</fullName>
    </recommendedName>
</protein>
<evidence type="ECO:0000313" key="3">
    <source>
        <dbReference type="EMBL" id="CAF1089821.1"/>
    </source>
</evidence>
<keyword evidence="5" id="KW-1185">Reference proteome</keyword>
<dbReference type="Proteomes" id="UP000663877">
    <property type="component" value="Unassembled WGS sequence"/>
</dbReference>
<dbReference type="Proteomes" id="UP000663832">
    <property type="component" value="Unassembled WGS sequence"/>
</dbReference>
<dbReference type="Pfam" id="PF22215">
    <property type="entry name" value="MLKL_N"/>
    <property type="match status" value="1"/>
</dbReference>
<dbReference type="AlphaFoldDB" id="A0A815CLA6"/>
<feature type="domain" description="Mixed lineage kinase" evidence="2">
    <location>
        <begin position="34"/>
        <end position="142"/>
    </location>
</feature>
<evidence type="ECO:0000256" key="1">
    <source>
        <dbReference type="SAM" id="MobiDB-lite"/>
    </source>
</evidence>
<dbReference type="InterPro" id="IPR054000">
    <property type="entry name" value="MLKL_N"/>
</dbReference>
<feature type="compositionally biased region" description="Basic residues" evidence="1">
    <location>
        <begin position="231"/>
        <end position="249"/>
    </location>
</feature>
<dbReference type="CDD" id="cd21037">
    <property type="entry name" value="MLKL_NTD"/>
    <property type="match status" value="1"/>
</dbReference>
<dbReference type="InterPro" id="IPR059179">
    <property type="entry name" value="MLKL-like_MCAfunc"/>
</dbReference>
<accession>A0A815CLA6</accession>
<comment type="caution">
    <text evidence="4">The sequence shown here is derived from an EMBL/GenBank/DDBJ whole genome shotgun (WGS) entry which is preliminary data.</text>
</comment>
<dbReference type="OrthoDB" id="10091560at2759"/>
<reference evidence="4" key="1">
    <citation type="submission" date="2021-02" db="EMBL/GenBank/DDBJ databases">
        <authorList>
            <person name="Nowell W R."/>
        </authorList>
    </citation>
    <scope>NUCLEOTIDE SEQUENCE</scope>
</reference>
<evidence type="ECO:0000313" key="4">
    <source>
        <dbReference type="EMBL" id="CAF1285261.1"/>
    </source>
</evidence>
<feature type="region of interest" description="Disordered" evidence="1">
    <location>
        <begin position="165"/>
        <end position="249"/>
    </location>
</feature>
<dbReference type="EMBL" id="CAJNOI010000119">
    <property type="protein sequence ID" value="CAF1089821.1"/>
    <property type="molecule type" value="Genomic_DNA"/>
</dbReference>
<dbReference type="EMBL" id="CAJNOM010000251">
    <property type="protein sequence ID" value="CAF1285261.1"/>
    <property type="molecule type" value="Genomic_DNA"/>
</dbReference>
<dbReference type="GO" id="GO:0007166">
    <property type="term" value="P:cell surface receptor signaling pathway"/>
    <property type="evidence" value="ECO:0007669"/>
    <property type="project" value="InterPro"/>
</dbReference>
<evidence type="ECO:0000259" key="2">
    <source>
        <dbReference type="Pfam" id="PF22215"/>
    </source>
</evidence>
<gene>
    <name evidence="3" type="ORF">BJG266_LOCUS20744</name>
    <name evidence="4" type="ORF">QVE165_LOCUS30376</name>
</gene>
<dbReference type="InterPro" id="IPR036537">
    <property type="entry name" value="Adaptor_Cbl_N_dom_sf"/>
</dbReference>
<dbReference type="Gene3D" id="1.20.930.20">
    <property type="entry name" value="Adaptor protein Cbl, N-terminal domain"/>
    <property type="match status" value="1"/>
</dbReference>
<organism evidence="4 5">
    <name type="scientific">Adineta steineri</name>
    <dbReference type="NCBI Taxonomy" id="433720"/>
    <lineage>
        <taxon>Eukaryota</taxon>
        <taxon>Metazoa</taxon>
        <taxon>Spiralia</taxon>
        <taxon>Gnathifera</taxon>
        <taxon>Rotifera</taxon>
        <taxon>Eurotatoria</taxon>
        <taxon>Bdelloidea</taxon>
        <taxon>Adinetida</taxon>
        <taxon>Adinetidae</taxon>
        <taxon>Adineta</taxon>
    </lineage>
</organism>